<dbReference type="PANTHER" id="PTHR47313:SF1">
    <property type="entry name" value="RIBOSOMAL RNA LARGE SUBUNIT METHYLTRANSFERASE K_L"/>
    <property type="match status" value="1"/>
</dbReference>
<proteinExistence type="predicted"/>
<evidence type="ECO:0000313" key="5">
    <source>
        <dbReference type="EMBL" id="AFG38616.1"/>
    </source>
</evidence>
<feature type="domain" description="RlmL ferredoxin-like" evidence="4">
    <location>
        <begin position="7"/>
        <end position="48"/>
    </location>
</feature>
<dbReference type="InterPro" id="IPR054170">
    <property type="entry name" value="RlmL_1st"/>
</dbReference>
<dbReference type="InterPro" id="IPR029063">
    <property type="entry name" value="SAM-dependent_MTases_sf"/>
</dbReference>
<dbReference type="HOGENOM" id="CLU_032119_3_0_12"/>
<evidence type="ECO:0000259" key="3">
    <source>
        <dbReference type="Pfam" id="PF01170"/>
    </source>
</evidence>
<keyword evidence="6" id="KW-1185">Reference proteome</keyword>
<keyword evidence="1 5" id="KW-0489">Methyltransferase</keyword>
<dbReference type="PROSITE" id="PS01261">
    <property type="entry name" value="UPF0020"/>
    <property type="match status" value="1"/>
</dbReference>
<dbReference type="EMBL" id="CP003282">
    <property type="protein sequence ID" value="AFG38616.1"/>
    <property type="molecule type" value="Genomic_DNA"/>
</dbReference>
<evidence type="ECO:0000313" key="6">
    <source>
        <dbReference type="Proteomes" id="UP000007383"/>
    </source>
</evidence>
<accession>H9UM73</accession>
<dbReference type="eggNOG" id="COG0116">
    <property type="taxonomic scope" value="Bacteria"/>
</dbReference>
<dbReference type="GO" id="GO:0008990">
    <property type="term" value="F:rRNA (guanine-N2-)-methyltransferase activity"/>
    <property type="evidence" value="ECO:0007669"/>
    <property type="project" value="TreeGrafter"/>
</dbReference>
<dbReference type="PATRIC" id="fig|889378.3.peg.2562"/>
<gene>
    <name evidence="5" type="ordered locus">Spiaf_2586</name>
</gene>
<dbReference type="InterPro" id="IPR000241">
    <property type="entry name" value="RlmKL-like_Mtase"/>
</dbReference>
<evidence type="ECO:0000256" key="2">
    <source>
        <dbReference type="ARBA" id="ARBA00022679"/>
    </source>
</evidence>
<dbReference type="PANTHER" id="PTHR47313">
    <property type="entry name" value="RIBOSOMAL RNA LARGE SUBUNIT METHYLTRANSFERASE K/L"/>
    <property type="match status" value="1"/>
</dbReference>
<sequence length="349" mass="37423">MINSTGNFFAVAVPGTEGAVAAELRELGVEFPAAEHGGVSWQGRPVDAERIAGLALTPSRLLMRIAEFPVTRFPELVRKTANLPWDQLLSRPDFSVRASCHRSKLYHSAAVEQRIRLGIEQRIAGSPLLHAAPVPDHPSTLIVVRIQHNQCQISITLGNPDLHRRGYRHAGAKAPLRENLAAVLLQLSGWDGNSALYDPFCGSGTIPIEAALLARRRGYSPNIYGSDRDAGACSISATNAAQAGCSAAVTIRQHSISDLHQSAPHSHVHVVTNPPYGKRINSTRDMRNLYARFGKVLQTEFPGSSLTVLCTAGTEGDILLGQLGFPVQTVTSFSNGGLPTAVRTGTIPV</sequence>
<dbReference type="Gene3D" id="3.30.2130.30">
    <property type="match status" value="1"/>
</dbReference>
<evidence type="ECO:0000259" key="4">
    <source>
        <dbReference type="Pfam" id="PF22020"/>
    </source>
</evidence>
<dbReference type="STRING" id="889378.Spiaf_2586"/>
<dbReference type="Proteomes" id="UP000007383">
    <property type="component" value="Chromosome"/>
</dbReference>
<dbReference type="OrthoDB" id="9809404at2"/>
<organism evidence="5 6">
    <name type="scientific">Spirochaeta africana (strain ATCC 700263 / DSM 8902 / Z-7692)</name>
    <dbReference type="NCBI Taxonomy" id="889378"/>
    <lineage>
        <taxon>Bacteria</taxon>
        <taxon>Pseudomonadati</taxon>
        <taxon>Spirochaetota</taxon>
        <taxon>Spirochaetia</taxon>
        <taxon>Spirochaetales</taxon>
        <taxon>Spirochaetaceae</taxon>
        <taxon>Spirochaeta</taxon>
    </lineage>
</organism>
<protein>
    <submittedName>
        <fullName evidence="5">Putative N6-adenine-specific DNA methylase</fullName>
    </submittedName>
</protein>
<reference evidence="6" key="1">
    <citation type="journal article" date="2013" name="Stand. Genomic Sci.">
        <title>Complete genome sequence of the halophilic bacterium Spirochaeta africana type strain (Z-7692(T)) from the alkaline Lake Magadi in the East African Rift.</title>
        <authorList>
            <person name="Liolos K."/>
            <person name="Abt B."/>
            <person name="Scheuner C."/>
            <person name="Teshima H."/>
            <person name="Held B."/>
            <person name="Lapidus A."/>
            <person name="Nolan M."/>
            <person name="Lucas S."/>
            <person name="Deshpande S."/>
            <person name="Cheng J.F."/>
            <person name="Tapia R."/>
            <person name="Goodwin L.A."/>
            <person name="Pitluck S."/>
            <person name="Pagani I."/>
            <person name="Ivanova N."/>
            <person name="Mavromatis K."/>
            <person name="Mikhailova N."/>
            <person name="Huntemann M."/>
            <person name="Pati A."/>
            <person name="Chen A."/>
            <person name="Palaniappan K."/>
            <person name="Land M."/>
            <person name="Rohde M."/>
            <person name="Tindall B.J."/>
            <person name="Detter J.C."/>
            <person name="Goker M."/>
            <person name="Bristow J."/>
            <person name="Eisen J.A."/>
            <person name="Markowitz V."/>
            <person name="Hugenholtz P."/>
            <person name="Woyke T."/>
            <person name="Klenk H.P."/>
            <person name="Kyrpides N.C."/>
        </authorList>
    </citation>
    <scope>NUCLEOTIDE SEQUENCE</scope>
    <source>
        <strain evidence="6">ATCC 700263 / DSM 8902 / Z-7692</strain>
    </source>
</reference>
<feature type="domain" description="Ribosomal RNA large subunit methyltransferase K/L-like methyltransferase" evidence="3">
    <location>
        <begin position="165"/>
        <end position="313"/>
    </location>
</feature>
<dbReference type="GO" id="GO:0070043">
    <property type="term" value="F:rRNA (guanine-N7-)-methyltransferase activity"/>
    <property type="evidence" value="ECO:0007669"/>
    <property type="project" value="TreeGrafter"/>
</dbReference>
<dbReference type="AlphaFoldDB" id="H9UM73"/>
<evidence type="ECO:0000256" key="1">
    <source>
        <dbReference type="ARBA" id="ARBA00022603"/>
    </source>
</evidence>
<dbReference type="Pfam" id="PF01170">
    <property type="entry name" value="UPF0020"/>
    <property type="match status" value="1"/>
</dbReference>
<dbReference type="SUPFAM" id="SSF53335">
    <property type="entry name" value="S-adenosyl-L-methionine-dependent methyltransferases"/>
    <property type="match status" value="1"/>
</dbReference>
<name>H9UM73_SPIAZ</name>
<keyword evidence="2" id="KW-0808">Transferase</keyword>
<dbReference type="Pfam" id="PF22020">
    <property type="entry name" value="RlmL_1st"/>
    <property type="match status" value="1"/>
</dbReference>
<dbReference type="KEGG" id="sfc:Spiaf_2586"/>
<dbReference type="Gene3D" id="3.40.50.150">
    <property type="entry name" value="Vaccinia Virus protein VP39"/>
    <property type="match status" value="1"/>
</dbReference>
<dbReference type="InterPro" id="IPR053943">
    <property type="entry name" value="RlmKL-like_Mtase_CS"/>
</dbReference>
<dbReference type="RefSeq" id="WP_014456598.1">
    <property type="nucleotide sequence ID" value="NC_017098.1"/>
</dbReference>
<dbReference type="CDD" id="cd11715">
    <property type="entry name" value="THUMP_AdoMetMT"/>
    <property type="match status" value="1"/>
</dbReference>